<dbReference type="EMBL" id="JBHRSV010000012">
    <property type="protein sequence ID" value="MFC2925921.1"/>
    <property type="molecule type" value="Genomic_DNA"/>
</dbReference>
<evidence type="ECO:0000259" key="6">
    <source>
        <dbReference type="Pfam" id="PF00899"/>
    </source>
</evidence>
<keyword evidence="2" id="KW-0479">Metal-binding</keyword>
<gene>
    <name evidence="8" type="ORF">ACFOOR_07370</name>
</gene>
<dbReference type="SUPFAM" id="SSF69572">
    <property type="entry name" value="Activating enzymes of the ubiquitin-like proteins"/>
    <property type="match status" value="1"/>
</dbReference>
<evidence type="ECO:0000256" key="5">
    <source>
        <dbReference type="ARBA" id="ARBA00023049"/>
    </source>
</evidence>
<protein>
    <submittedName>
        <fullName evidence="8">Mov34/MPN/PAD-1 family protein</fullName>
    </submittedName>
</protein>
<dbReference type="Pfam" id="PF14457">
    <property type="entry name" value="Prok-E2_A"/>
    <property type="match status" value="1"/>
</dbReference>
<accession>A0ABV6ZWR6</accession>
<dbReference type="Gene3D" id="3.40.50.720">
    <property type="entry name" value="NAD(P)-binding Rossmann-like Domain"/>
    <property type="match status" value="1"/>
</dbReference>
<name>A0ABV6ZWR6_9PROT</name>
<evidence type="ECO:0000313" key="8">
    <source>
        <dbReference type="EMBL" id="MFC2925921.1"/>
    </source>
</evidence>
<keyword evidence="4" id="KW-0862">Zinc</keyword>
<dbReference type="Pfam" id="PF00899">
    <property type="entry name" value="ThiF"/>
    <property type="match status" value="1"/>
</dbReference>
<dbReference type="Proteomes" id="UP001595379">
    <property type="component" value="Unassembled WGS sequence"/>
</dbReference>
<keyword evidence="1" id="KW-0645">Protease</keyword>
<sequence>MRAREIVALLLAEGAPFFKLVEIYQKGRLDVVLVEIELGVAQRPVVDIRPVEQIAIVFSAEQDLQPEFVPARDDFPKEPLHVMVGDQDFPHTLCIWFAPFDEIRGNLTPIGLLEALKRWLECAAAGTLHDPDQPLEPLLRNAAGTLILPGLPPVGEAPVVVPTRHTQRPFGRFVLRLEDPARPRNAQDAAFCIFSRVVGPIPQRATRLAPRNLAELAEVLDGVSEPLTKQIATWATEFGMDTNRRSCQLIILLNVQKWTSDACDDTRNEYWAFYCDKSIEALAETLGLVARDPTSGRLGKMLGVNPSPEQLVSVRIDPLTVQFEVGSEELAGFSGEEGADKTKILAIGVGALGSTVFLASTRAGFGEWTLVDSDIFLPHNTARHILGDASIAERKAHGVGRFAHWLMPRTSPAKAIDCDVSSPGEASEELDRALGEASVILDISASVTAARVIAEHPSPARRISAFLNPAGTDLVMLGEDQERSADLWDLEADYYAQISCEDVFGGHLEAVPGATRYGNGCRDVSVHMSGDDVAVLGSIASRQLRRRIHSTGSFAALWRYDRETGSVRSFELSTSNSLRLDFEPWTVRFSRRLLKQLTALRTASLPAETGGALFGIVDRTHKRVCIAAALPAPSDSELRPNCFVRGSNRLSEDAQSLSDRSLGQLRYVGEWHSHPDHAPAKPSSTDNKMFDELTRFFASSGEPVFMAILSNNELFLRMSLNGELNEGIVGVD</sequence>
<dbReference type="SUPFAM" id="SSF102712">
    <property type="entry name" value="JAB1/MPN domain"/>
    <property type="match status" value="1"/>
</dbReference>
<dbReference type="InterPro" id="IPR035985">
    <property type="entry name" value="Ubiquitin-activating_enz"/>
</dbReference>
<keyword evidence="5" id="KW-0482">Metalloprotease</keyword>
<evidence type="ECO:0000256" key="4">
    <source>
        <dbReference type="ARBA" id="ARBA00022833"/>
    </source>
</evidence>
<dbReference type="InterPro" id="IPR028090">
    <property type="entry name" value="JAB_dom_prok"/>
</dbReference>
<dbReference type="Gene3D" id="3.40.140.10">
    <property type="entry name" value="Cytidine Deaminase, domain 2"/>
    <property type="match status" value="1"/>
</dbReference>
<keyword evidence="3" id="KW-0378">Hydrolase</keyword>
<dbReference type="RefSeq" id="WP_343164891.1">
    <property type="nucleotide sequence ID" value="NZ_JBHRSV010000012.1"/>
</dbReference>
<dbReference type="Pfam" id="PF14464">
    <property type="entry name" value="Prok-JAB"/>
    <property type="match status" value="1"/>
</dbReference>
<dbReference type="InterPro" id="IPR000594">
    <property type="entry name" value="ThiF_NAD_FAD-bd"/>
</dbReference>
<comment type="caution">
    <text evidence="8">The sequence shown here is derived from an EMBL/GenBank/DDBJ whole genome shotgun (WGS) entry which is preliminary data.</text>
</comment>
<evidence type="ECO:0000259" key="7">
    <source>
        <dbReference type="Pfam" id="PF14464"/>
    </source>
</evidence>
<organism evidence="8 9">
    <name type="scientific">Hyphobacterium vulgare</name>
    <dbReference type="NCBI Taxonomy" id="1736751"/>
    <lineage>
        <taxon>Bacteria</taxon>
        <taxon>Pseudomonadati</taxon>
        <taxon>Pseudomonadota</taxon>
        <taxon>Alphaproteobacteria</taxon>
        <taxon>Maricaulales</taxon>
        <taxon>Maricaulaceae</taxon>
        <taxon>Hyphobacterium</taxon>
    </lineage>
</organism>
<keyword evidence="9" id="KW-1185">Reference proteome</keyword>
<proteinExistence type="predicted"/>
<evidence type="ECO:0000256" key="1">
    <source>
        <dbReference type="ARBA" id="ARBA00022670"/>
    </source>
</evidence>
<evidence type="ECO:0000313" key="9">
    <source>
        <dbReference type="Proteomes" id="UP001595379"/>
    </source>
</evidence>
<evidence type="ECO:0000256" key="2">
    <source>
        <dbReference type="ARBA" id="ARBA00022723"/>
    </source>
</evidence>
<evidence type="ECO:0000256" key="3">
    <source>
        <dbReference type="ARBA" id="ARBA00022801"/>
    </source>
</evidence>
<feature type="domain" description="JAB" evidence="7">
    <location>
        <begin position="591"/>
        <end position="710"/>
    </location>
</feature>
<reference evidence="9" key="1">
    <citation type="journal article" date="2019" name="Int. J. Syst. Evol. Microbiol.">
        <title>The Global Catalogue of Microorganisms (GCM) 10K type strain sequencing project: providing services to taxonomists for standard genome sequencing and annotation.</title>
        <authorList>
            <consortium name="The Broad Institute Genomics Platform"/>
            <consortium name="The Broad Institute Genome Sequencing Center for Infectious Disease"/>
            <person name="Wu L."/>
            <person name="Ma J."/>
        </authorList>
    </citation>
    <scope>NUCLEOTIDE SEQUENCE [LARGE SCALE GENOMIC DNA]</scope>
    <source>
        <strain evidence="9">KCTC 52487</strain>
    </source>
</reference>
<feature type="domain" description="THIF-type NAD/FAD binding fold" evidence="6">
    <location>
        <begin position="333"/>
        <end position="453"/>
    </location>
</feature>
<dbReference type="InterPro" id="IPR032865">
    <property type="entry name" value="Prok-E2_A"/>
</dbReference>